<proteinExistence type="predicted"/>
<accession>A0A2Z4LTX2</accession>
<organism evidence="1 2">
    <name type="scientific">Flagellimonas maritima</name>
    <dbReference type="NCBI Taxonomy" id="1383885"/>
    <lineage>
        <taxon>Bacteria</taxon>
        <taxon>Pseudomonadati</taxon>
        <taxon>Bacteroidota</taxon>
        <taxon>Flavobacteriia</taxon>
        <taxon>Flavobacteriales</taxon>
        <taxon>Flavobacteriaceae</taxon>
        <taxon>Flagellimonas</taxon>
    </lineage>
</organism>
<dbReference type="Proteomes" id="UP000248536">
    <property type="component" value="Chromosome"/>
</dbReference>
<dbReference type="InterPro" id="IPR011008">
    <property type="entry name" value="Dimeric_a/b-barrel"/>
</dbReference>
<reference evidence="1 2" key="1">
    <citation type="submission" date="2018-06" db="EMBL/GenBank/DDBJ databases">
        <title>Spongiibacterium sp. HME9304 Genome sequencing and assembly.</title>
        <authorList>
            <person name="Kang H."/>
            <person name="Kim H."/>
            <person name="Joh K."/>
        </authorList>
    </citation>
    <scope>NUCLEOTIDE SEQUENCE [LARGE SCALE GENOMIC DNA]</scope>
    <source>
        <strain evidence="1 2">HME9304</strain>
    </source>
</reference>
<dbReference type="SUPFAM" id="SSF54909">
    <property type="entry name" value="Dimeric alpha+beta barrel"/>
    <property type="match status" value="1"/>
</dbReference>
<sequence length="100" mass="11955">MIARIWHGTTKAEHYEAYTSFMKLKAIPDYSSTEGFVKLSFLRRIEEGIAHFHLITYWTSLEAIKNFAGNDYEIAKYYPQDKDYLLEFEEKVKHYEVFTE</sequence>
<evidence type="ECO:0008006" key="3">
    <source>
        <dbReference type="Google" id="ProtNLM"/>
    </source>
</evidence>
<gene>
    <name evidence="1" type="ORF">HME9304_01750</name>
</gene>
<evidence type="ECO:0000313" key="1">
    <source>
        <dbReference type="EMBL" id="AWX44747.1"/>
    </source>
</evidence>
<protein>
    <recommendedName>
        <fullName evidence="3">Antibiotic biosynthesis monooxygenase</fullName>
    </recommendedName>
</protein>
<dbReference type="RefSeq" id="WP_112378194.1">
    <property type="nucleotide sequence ID" value="NZ_CP030104.1"/>
</dbReference>
<name>A0A2Z4LTX2_9FLAO</name>
<dbReference type="KEGG" id="spon:HME9304_01750"/>
<keyword evidence="2" id="KW-1185">Reference proteome</keyword>
<dbReference type="AlphaFoldDB" id="A0A2Z4LTX2"/>
<dbReference type="EMBL" id="CP030104">
    <property type="protein sequence ID" value="AWX44747.1"/>
    <property type="molecule type" value="Genomic_DNA"/>
</dbReference>
<dbReference type="OrthoDB" id="165208at2"/>
<evidence type="ECO:0000313" key="2">
    <source>
        <dbReference type="Proteomes" id="UP000248536"/>
    </source>
</evidence>